<comment type="function">
    <text evidence="3">Required for maturation of urease via the functional incorporation of the urease nickel metallocenter.</text>
</comment>
<dbReference type="Proteomes" id="UP000241362">
    <property type="component" value="Unassembled WGS sequence"/>
</dbReference>
<dbReference type="EMBL" id="PZKE01000001">
    <property type="protein sequence ID" value="PTE16555.1"/>
    <property type="molecule type" value="Genomic_DNA"/>
</dbReference>
<dbReference type="PANTHER" id="PTHR33620">
    <property type="entry name" value="UREASE ACCESSORY PROTEIN F"/>
    <property type="match status" value="1"/>
</dbReference>
<keyword evidence="3" id="KW-0963">Cytoplasm</keyword>
<evidence type="ECO:0000256" key="2">
    <source>
        <dbReference type="ARBA" id="ARBA00023186"/>
    </source>
</evidence>
<dbReference type="AlphaFoldDB" id="A0A2T4JF58"/>
<evidence type="ECO:0000313" key="4">
    <source>
        <dbReference type="EMBL" id="PTE16555.1"/>
    </source>
</evidence>
<dbReference type="GO" id="GO:0005737">
    <property type="term" value="C:cytoplasm"/>
    <property type="evidence" value="ECO:0007669"/>
    <property type="project" value="UniProtKB-SubCell"/>
</dbReference>
<name>A0A2T4JF58_FUSBL</name>
<dbReference type="PIRSF" id="PIRSF009467">
    <property type="entry name" value="Ureas_acces_UreF"/>
    <property type="match status" value="1"/>
</dbReference>
<protein>
    <recommendedName>
        <fullName evidence="3">Urease accessory protein UreF</fullName>
    </recommendedName>
</protein>
<comment type="similarity">
    <text evidence="3">Belongs to the UreF family.</text>
</comment>
<dbReference type="GO" id="GO:0016151">
    <property type="term" value="F:nickel cation binding"/>
    <property type="evidence" value="ECO:0007669"/>
    <property type="project" value="UniProtKB-UniRule"/>
</dbReference>
<accession>A0A2T4JF58</accession>
<evidence type="ECO:0000256" key="3">
    <source>
        <dbReference type="HAMAP-Rule" id="MF_01385"/>
    </source>
</evidence>
<reference evidence="4 5" key="1">
    <citation type="submission" date="2018-03" db="EMBL/GenBank/DDBJ databases">
        <title>Rhodobacter blasticus.</title>
        <authorList>
            <person name="Meyer T.E."/>
            <person name="Miller S."/>
            <person name="Lodha T."/>
            <person name="Gandham S."/>
            <person name="Chintalapati S."/>
            <person name="Chintalapati V.R."/>
        </authorList>
    </citation>
    <scope>NUCLEOTIDE SEQUENCE [LARGE SCALE GENOMIC DNA]</scope>
    <source>
        <strain evidence="4 5">DSM 2131</strain>
    </source>
</reference>
<organism evidence="4 5">
    <name type="scientific">Fuscovulum blasticum DSM 2131</name>
    <dbReference type="NCBI Taxonomy" id="1188250"/>
    <lineage>
        <taxon>Bacteria</taxon>
        <taxon>Pseudomonadati</taxon>
        <taxon>Pseudomonadota</taxon>
        <taxon>Alphaproteobacteria</taxon>
        <taxon>Rhodobacterales</taxon>
        <taxon>Paracoccaceae</taxon>
        <taxon>Pseudogemmobacter</taxon>
    </lineage>
</organism>
<comment type="subcellular location">
    <subcellularLocation>
        <location evidence="3">Cytoplasm</location>
    </subcellularLocation>
</comment>
<dbReference type="InterPro" id="IPR002639">
    <property type="entry name" value="UreF"/>
</dbReference>
<sequence>MAMAARWDMTTPRTGFRMVRDAIAARLRLVQILSPAFPIGAFAHSQGLETAIADGRVADAGDLQDWIAAVLTHGSARTDAIFLSMARRPGADLAALADLFDAWLPSAERAIETAELGRAFQSLTRPKDPALPYPLAVGAATQDMDLPEEEVLALFLQAVAAQLVSVAVRFLPLGQTEGQRVLAALAPVIAETAQAAAAAGEADLWSFTPGADLAAMAHETLETRIFRT</sequence>
<dbReference type="Pfam" id="PF01730">
    <property type="entry name" value="UreF"/>
    <property type="match status" value="1"/>
</dbReference>
<keyword evidence="2 3" id="KW-0143">Chaperone</keyword>
<dbReference type="Gene3D" id="1.10.4190.10">
    <property type="entry name" value="Urease accessory protein UreF"/>
    <property type="match status" value="1"/>
</dbReference>
<keyword evidence="5" id="KW-1185">Reference proteome</keyword>
<dbReference type="HAMAP" id="MF_01385">
    <property type="entry name" value="UreF"/>
    <property type="match status" value="1"/>
</dbReference>
<keyword evidence="1 3" id="KW-0996">Nickel insertion</keyword>
<dbReference type="PANTHER" id="PTHR33620:SF1">
    <property type="entry name" value="UREASE ACCESSORY PROTEIN F"/>
    <property type="match status" value="1"/>
</dbReference>
<proteinExistence type="inferred from homology"/>
<gene>
    <name evidence="3" type="primary">ureF</name>
    <name evidence="4" type="ORF">C5F44_01495</name>
</gene>
<dbReference type="InterPro" id="IPR038277">
    <property type="entry name" value="UreF_sf"/>
</dbReference>
<comment type="subunit">
    <text evidence="3">UreD, UreF and UreG form a complex that acts as a GTP-hydrolysis-dependent molecular chaperone, activating the urease apoprotein by helping to assemble the nickel containing metallocenter of UreC. The UreE protein probably delivers the nickel.</text>
</comment>
<evidence type="ECO:0000256" key="1">
    <source>
        <dbReference type="ARBA" id="ARBA00022988"/>
    </source>
</evidence>
<evidence type="ECO:0000313" key="5">
    <source>
        <dbReference type="Proteomes" id="UP000241362"/>
    </source>
</evidence>
<comment type="caution">
    <text evidence="4">The sequence shown here is derived from an EMBL/GenBank/DDBJ whole genome shotgun (WGS) entry which is preliminary data.</text>
</comment>